<comment type="subcellular location">
    <subcellularLocation>
        <location evidence="9">Cell membrane</location>
        <topology evidence="9">Multi-pass membrane protein</topology>
    </subcellularLocation>
    <subcellularLocation>
        <location evidence="1">Endomembrane system</location>
        <topology evidence="1">Multi-pass membrane protein</topology>
    </subcellularLocation>
</comment>
<evidence type="ECO:0000256" key="1">
    <source>
        <dbReference type="ARBA" id="ARBA00004127"/>
    </source>
</evidence>
<comment type="similarity">
    <text evidence="2 9">Belongs to the SWEET sugar transporter family.</text>
</comment>
<feature type="transmembrane region" description="Helical" evidence="9">
    <location>
        <begin position="12"/>
        <end position="34"/>
    </location>
</feature>
<dbReference type="InterPro" id="IPR047664">
    <property type="entry name" value="SWEET"/>
</dbReference>
<dbReference type="Pfam" id="PF03083">
    <property type="entry name" value="MtN3_slv"/>
    <property type="match status" value="2"/>
</dbReference>
<keyword evidence="3 9" id="KW-0813">Transport</keyword>
<dbReference type="GO" id="GO:0051119">
    <property type="term" value="F:sugar transmembrane transporter activity"/>
    <property type="evidence" value="ECO:0007669"/>
    <property type="project" value="InterPro"/>
</dbReference>
<keyword evidence="7 9" id="KW-1133">Transmembrane helix</keyword>
<dbReference type="SMR" id="A0A142DVG7"/>
<evidence type="ECO:0000256" key="5">
    <source>
        <dbReference type="ARBA" id="ARBA00022692"/>
    </source>
</evidence>
<dbReference type="GO" id="GO:0005886">
    <property type="term" value="C:plasma membrane"/>
    <property type="evidence" value="ECO:0007669"/>
    <property type="project" value="UniProtKB-SubCell"/>
</dbReference>
<evidence type="ECO:0000313" key="10">
    <source>
        <dbReference type="EMBL" id="AMQ35585.1"/>
    </source>
</evidence>
<evidence type="ECO:0000256" key="4">
    <source>
        <dbReference type="ARBA" id="ARBA00022597"/>
    </source>
</evidence>
<dbReference type="GO" id="GO:0012505">
    <property type="term" value="C:endomembrane system"/>
    <property type="evidence" value="ECO:0007669"/>
    <property type="project" value="UniProtKB-SubCell"/>
</dbReference>
<comment type="function">
    <text evidence="9">Mediates both low-affinity uptake and efflux of sugar across the membrane.</text>
</comment>
<sequence>MVIDREHAHVAFGLFGSINAFILLLSPLPTFIHMWKKKSVEKFSPFPYIVAFLNCGLWLLYGLPWIQQQGSLLIMTINRIGLAIDMVYLMLFVLYSKKEKRMKIFFIILSEIVFIGSLAILVITLVHCHKKRYTIVGTICMVANILMYASPLTIMKLVIKTKSVEYMPFYLSFFSFLCSISWTAYAIISVDFYLLTANVMGAMLGLAQLMLYATYYKYTGRQITERQTQGKLDLVEKTVSGAAQKASNEAALVFNLMFGRPIF</sequence>
<dbReference type="PANTHER" id="PTHR10791:SF195">
    <property type="entry name" value="BIDIRECTIONAL SUGAR TRANSPORTER SWEET"/>
    <property type="match status" value="1"/>
</dbReference>
<dbReference type="FunFam" id="1.20.1280.290:FF:000001">
    <property type="entry name" value="Bidirectional sugar transporter SWEET"/>
    <property type="match status" value="1"/>
</dbReference>
<dbReference type="GO" id="GO:0051260">
    <property type="term" value="P:protein homooligomerization"/>
    <property type="evidence" value="ECO:0007669"/>
    <property type="project" value="UniProtKB-ARBA"/>
</dbReference>
<keyword evidence="5 9" id="KW-0812">Transmembrane</keyword>
<evidence type="ECO:0000256" key="2">
    <source>
        <dbReference type="ARBA" id="ARBA00007809"/>
    </source>
</evidence>
<evidence type="ECO:0000256" key="9">
    <source>
        <dbReference type="RuleBase" id="RU910715"/>
    </source>
</evidence>
<dbReference type="PANTHER" id="PTHR10791">
    <property type="entry name" value="RAG1-ACTIVATING PROTEIN 1"/>
    <property type="match status" value="1"/>
</dbReference>
<dbReference type="Gene3D" id="1.20.1280.290">
    <property type="match status" value="2"/>
</dbReference>
<dbReference type="EMBL" id="KU686976">
    <property type="protein sequence ID" value="AMQ35585.1"/>
    <property type="molecule type" value="mRNA"/>
</dbReference>
<feature type="transmembrane region" description="Helical" evidence="9">
    <location>
        <begin position="46"/>
        <end position="66"/>
    </location>
</feature>
<dbReference type="FunFam" id="1.20.1280.290:FF:000002">
    <property type="entry name" value="Bidirectional sugar transporter SWEET"/>
    <property type="match status" value="1"/>
</dbReference>
<dbReference type="ExpressionAtlas" id="A0A142DVG7">
    <property type="expression patterns" value="baseline"/>
</dbReference>
<evidence type="ECO:0000256" key="3">
    <source>
        <dbReference type="ARBA" id="ARBA00022448"/>
    </source>
</evidence>
<keyword evidence="8 9" id="KW-0472">Membrane</keyword>
<feature type="transmembrane region" description="Helical" evidence="9">
    <location>
        <begin position="133"/>
        <end position="155"/>
    </location>
</feature>
<evidence type="ECO:0000256" key="7">
    <source>
        <dbReference type="ARBA" id="ARBA00022989"/>
    </source>
</evidence>
<dbReference type="InterPro" id="IPR004316">
    <property type="entry name" value="SWEET_rpt"/>
</dbReference>
<keyword evidence="6" id="KW-0677">Repeat</keyword>
<feature type="transmembrane region" description="Helical" evidence="9">
    <location>
        <begin position="104"/>
        <end position="127"/>
    </location>
</feature>
<organism evidence="10">
    <name type="scientific">Solanum tuberosum</name>
    <name type="common">Potato</name>
    <dbReference type="NCBI Taxonomy" id="4113"/>
    <lineage>
        <taxon>Eukaryota</taxon>
        <taxon>Viridiplantae</taxon>
        <taxon>Streptophyta</taxon>
        <taxon>Embryophyta</taxon>
        <taxon>Tracheophyta</taxon>
        <taxon>Spermatophyta</taxon>
        <taxon>Magnoliopsida</taxon>
        <taxon>eudicotyledons</taxon>
        <taxon>Gunneridae</taxon>
        <taxon>Pentapetalae</taxon>
        <taxon>asterids</taxon>
        <taxon>lamiids</taxon>
        <taxon>Solanales</taxon>
        <taxon>Solanaceae</taxon>
        <taxon>Solanoideae</taxon>
        <taxon>Solaneae</taxon>
        <taxon>Solanum</taxon>
    </lineage>
</organism>
<evidence type="ECO:0000256" key="6">
    <source>
        <dbReference type="ARBA" id="ARBA00022737"/>
    </source>
</evidence>
<dbReference type="AlphaFoldDB" id="A0A142DVG7"/>
<feature type="transmembrane region" description="Helical" evidence="9">
    <location>
        <begin position="194"/>
        <end position="216"/>
    </location>
</feature>
<proteinExistence type="evidence at transcript level"/>
<evidence type="ECO:0000256" key="8">
    <source>
        <dbReference type="ARBA" id="ARBA00023136"/>
    </source>
</evidence>
<name>A0A142DVG7_SOLTU</name>
<accession>A0A142DVG7</accession>
<protein>
    <recommendedName>
        <fullName evidence="9">Bidirectional sugar transporter SWEET</fullName>
    </recommendedName>
</protein>
<feature type="transmembrane region" description="Helical" evidence="9">
    <location>
        <begin position="167"/>
        <end position="188"/>
    </location>
</feature>
<feature type="transmembrane region" description="Helical" evidence="9">
    <location>
        <begin position="72"/>
        <end position="95"/>
    </location>
</feature>
<keyword evidence="4 9" id="KW-0762">Sugar transport</keyword>
<reference evidence="10" key="1">
    <citation type="journal article" date="2016" name="Front. Plant Sci.">
        <title>Arbuscular mycorrhiza Symbiosis Induces a Major Transcriptional Reprogramming of the Potato SWEET Sugar Transporter Family.</title>
        <authorList>
            <person name="Manck-Gotzenberger J."/>
            <person name="Requena N."/>
        </authorList>
    </citation>
    <scope>NUCLEOTIDE SEQUENCE</scope>
</reference>